<accession>A0A381ZK24</accession>
<dbReference type="AlphaFoldDB" id="A0A381ZK24"/>
<evidence type="ECO:0008006" key="2">
    <source>
        <dbReference type="Google" id="ProtNLM"/>
    </source>
</evidence>
<reference evidence="1" key="1">
    <citation type="submission" date="2018-05" db="EMBL/GenBank/DDBJ databases">
        <authorList>
            <person name="Lanie J.A."/>
            <person name="Ng W.-L."/>
            <person name="Kazmierczak K.M."/>
            <person name="Andrzejewski T.M."/>
            <person name="Davidsen T.M."/>
            <person name="Wayne K.J."/>
            <person name="Tettelin H."/>
            <person name="Glass J.I."/>
            <person name="Rusch D."/>
            <person name="Podicherti R."/>
            <person name="Tsui H.-C.T."/>
            <person name="Winkler M.E."/>
        </authorList>
    </citation>
    <scope>NUCLEOTIDE SEQUENCE</scope>
</reference>
<evidence type="ECO:0000313" key="1">
    <source>
        <dbReference type="EMBL" id="SVA89529.1"/>
    </source>
</evidence>
<name>A0A381ZK24_9ZZZZ</name>
<gene>
    <name evidence="1" type="ORF">METZ01_LOCUS142383</name>
</gene>
<sequence length="150" mass="17699">MKLNQEFDFKQYLVENTEGYTGKYSEYISLLPELYDMLCNILESDELPEKLRADFYLTIGYLFYPNDIYPEEQHGTLGFLDDLMLILVVLRKCAIQEGIGIEFINNFSQDLDYPVEQLLTTDFDKITKQNKALFDQLLAVSGMRFYYKDY</sequence>
<proteinExistence type="predicted"/>
<dbReference type="EMBL" id="UINC01021614">
    <property type="protein sequence ID" value="SVA89529.1"/>
    <property type="molecule type" value="Genomic_DNA"/>
</dbReference>
<organism evidence="1">
    <name type="scientific">marine metagenome</name>
    <dbReference type="NCBI Taxonomy" id="408172"/>
    <lineage>
        <taxon>unclassified sequences</taxon>
        <taxon>metagenomes</taxon>
        <taxon>ecological metagenomes</taxon>
    </lineage>
</organism>
<protein>
    <recommendedName>
        <fullName evidence="2">DUF1232 domain-containing protein</fullName>
    </recommendedName>
</protein>